<keyword evidence="10" id="KW-0812">Transmembrane</keyword>
<evidence type="ECO:0000256" key="5">
    <source>
        <dbReference type="ARBA" id="ARBA00022741"/>
    </source>
</evidence>
<evidence type="ECO:0000256" key="9">
    <source>
        <dbReference type="SAM" id="MobiDB-lite"/>
    </source>
</evidence>
<accession>A0AAE3W557</accession>
<dbReference type="GO" id="GO:0046983">
    <property type="term" value="F:protein dimerization activity"/>
    <property type="evidence" value="ECO:0007669"/>
    <property type="project" value="InterPro"/>
</dbReference>
<dbReference type="RefSeq" id="WP_307243938.1">
    <property type="nucleotide sequence ID" value="NZ_JAUSUZ010000001.1"/>
</dbReference>
<dbReference type="InterPro" id="IPR003594">
    <property type="entry name" value="HATPase_dom"/>
</dbReference>
<dbReference type="Pfam" id="PF02518">
    <property type="entry name" value="HATPase_c"/>
    <property type="match status" value="1"/>
</dbReference>
<evidence type="ECO:0000256" key="8">
    <source>
        <dbReference type="ARBA" id="ARBA00023012"/>
    </source>
</evidence>
<evidence type="ECO:0000259" key="11">
    <source>
        <dbReference type="SMART" id="SM00387"/>
    </source>
</evidence>
<dbReference type="InterPro" id="IPR055558">
    <property type="entry name" value="DUF7134"/>
</dbReference>
<comment type="catalytic activity">
    <reaction evidence="1">
        <text>ATP + protein L-histidine = ADP + protein N-phospho-L-histidine.</text>
        <dbReference type="EC" id="2.7.13.3"/>
    </reaction>
</comment>
<comment type="caution">
    <text evidence="12">The sequence shown here is derived from an EMBL/GenBank/DDBJ whole genome shotgun (WGS) entry which is preliminary data.</text>
</comment>
<name>A0AAE3W557_9ACTN</name>
<feature type="transmembrane region" description="Helical" evidence="10">
    <location>
        <begin position="62"/>
        <end position="81"/>
    </location>
</feature>
<feature type="transmembrane region" description="Helical" evidence="10">
    <location>
        <begin position="128"/>
        <end position="145"/>
    </location>
</feature>
<organism evidence="12 13">
    <name type="scientific">Catenuloplanes indicus</name>
    <dbReference type="NCBI Taxonomy" id="137267"/>
    <lineage>
        <taxon>Bacteria</taxon>
        <taxon>Bacillati</taxon>
        <taxon>Actinomycetota</taxon>
        <taxon>Actinomycetes</taxon>
        <taxon>Micromonosporales</taxon>
        <taxon>Micromonosporaceae</taxon>
        <taxon>Catenuloplanes</taxon>
    </lineage>
</organism>
<keyword evidence="10" id="KW-1133">Transmembrane helix</keyword>
<dbReference type="PANTHER" id="PTHR24421:SF10">
    <property type="entry name" value="NITRATE_NITRITE SENSOR PROTEIN NARQ"/>
    <property type="match status" value="1"/>
</dbReference>
<keyword evidence="5" id="KW-0547">Nucleotide-binding</keyword>
<dbReference type="GO" id="GO:0000155">
    <property type="term" value="F:phosphorelay sensor kinase activity"/>
    <property type="evidence" value="ECO:0007669"/>
    <property type="project" value="InterPro"/>
</dbReference>
<dbReference type="GO" id="GO:0016020">
    <property type="term" value="C:membrane"/>
    <property type="evidence" value="ECO:0007669"/>
    <property type="project" value="InterPro"/>
</dbReference>
<dbReference type="CDD" id="cd16917">
    <property type="entry name" value="HATPase_UhpB-NarQ-NarX-like"/>
    <property type="match status" value="1"/>
</dbReference>
<feature type="domain" description="Histidine kinase/HSP90-like ATPase" evidence="11">
    <location>
        <begin position="279"/>
        <end position="371"/>
    </location>
</feature>
<evidence type="ECO:0000256" key="1">
    <source>
        <dbReference type="ARBA" id="ARBA00000085"/>
    </source>
</evidence>
<dbReference type="Pfam" id="PF07730">
    <property type="entry name" value="HisKA_3"/>
    <property type="match status" value="1"/>
</dbReference>
<keyword evidence="3" id="KW-0597">Phosphoprotein</keyword>
<evidence type="ECO:0000256" key="3">
    <source>
        <dbReference type="ARBA" id="ARBA00022553"/>
    </source>
</evidence>
<dbReference type="InterPro" id="IPR036890">
    <property type="entry name" value="HATPase_C_sf"/>
</dbReference>
<gene>
    <name evidence="12" type="ORF">J2S42_005676</name>
</gene>
<keyword evidence="8" id="KW-0902">Two-component regulatory system</keyword>
<dbReference type="EMBL" id="JAUSUZ010000001">
    <property type="protein sequence ID" value="MDQ0369007.1"/>
    <property type="molecule type" value="Genomic_DNA"/>
</dbReference>
<dbReference type="Proteomes" id="UP001240236">
    <property type="component" value="Unassembled WGS sequence"/>
</dbReference>
<dbReference type="InterPro" id="IPR011712">
    <property type="entry name" value="Sig_transdc_His_kin_sub3_dim/P"/>
</dbReference>
<dbReference type="AlphaFoldDB" id="A0AAE3W557"/>
<feature type="region of interest" description="Disordered" evidence="9">
    <location>
        <begin position="373"/>
        <end position="441"/>
    </location>
</feature>
<dbReference type="SMART" id="SM00387">
    <property type="entry name" value="HATPase_c"/>
    <property type="match status" value="1"/>
</dbReference>
<proteinExistence type="predicted"/>
<dbReference type="EC" id="2.7.13.3" evidence="2"/>
<evidence type="ECO:0000313" key="12">
    <source>
        <dbReference type="EMBL" id="MDQ0369007.1"/>
    </source>
</evidence>
<keyword evidence="4" id="KW-0808">Transferase</keyword>
<feature type="transmembrane region" description="Helical" evidence="10">
    <location>
        <begin position="93"/>
        <end position="116"/>
    </location>
</feature>
<dbReference type="GO" id="GO:0005524">
    <property type="term" value="F:ATP binding"/>
    <property type="evidence" value="ECO:0007669"/>
    <property type="project" value="UniProtKB-KW"/>
</dbReference>
<evidence type="ECO:0000313" key="13">
    <source>
        <dbReference type="Proteomes" id="UP001240236"/>
    </source>
</evidence>
<dbReference type="Gene3D" id="1.20.5.1930">
    <property type="match status" value="1"/>
</dbReference>
<keyword evidence="7" id="KW-0067">ATP-binding</keyword>
<sequence length="441" mass="45035">MWERAKARARRNPAAVDAAVAIACFLLTIGGHGAVEDPRPIVLVFAAVSALPLVWRQRAPFPVAAVCGAGSIGLIAVHGFIDWPYGQLVATYTVAAASPFAARAVLVAGTVAGLVFTQQTLDKPVGSVLTSSSVFVAAFALGTGARARRDRIALLEERALRHAEERAAVAARERERIARDMHDILAHSISMIAVQAEAGPLLVHRDPDRAARAFDAISGTARDALTQLRRALGVLRGGPDDRAPQPGLDAVPALAARAREAGLAVRVTEHGERAAVPAEVAVAVYRVVQESLTNVIRHAGAAAARIDLTWSAASLRVEITDDGRGAASAGDPAGHGLIGMRERVSACGGTFSAGTAGSGGFTVTATMPLAAPERRHSPASVPGPAAGPPQDPAPAAVIGPTGRGSADTAEPAEREAVGRAGSTDGDSAVGRAGGRAEAARG</sequence>
<evidence type="ECO:0000256" key="6">
    <source>
        <dbReference type="ARBA" id="ARBA00022777"/>
    </source>
</evidence>
<dbReference type="Gene3D" id="3.30.565.10">
    <property type="entry name" value="Histidine kinase-like ATPase, C-terminal domain"/>
    <property type="match status" value="1"/>
</dbReference>
<evidence type="ECO:0000256" key="4">
    <source>
        <dbReference type="ARBA" id="ARBA00022679"/>
    </source>
</evidence>
<evidence type="ECO:0000256" key="7">
    <source>
        <dbReference type="ARBA" id="ARBA00022840"/>
    </source>
</evidence>
<keyword evidence="10" id="KW-0472">Membrane</keyword>
<feature type="transmembrane region" description="Helical" evidence="10">
    <location>
        <begin position="12"/>
        <end position="32"/>
    </location>
</feature>
<protein>
    <recommendedName>
        <fullName evidence="2">histidine kinase</fullName>
        <ecNumber evidence="2">2.7.13.3</ecNumber>
    </recommendedName>
</protein>
<dbReference type="PANTHER" id="PTHR24421">
    <property type="entry name" value="NITRATE/NITRITE SENSOR PROTEIN NARX-RELATED"/>
    <property type="match status" value="1"/>
</dbReference>
<evidence type="ECO:0000256" key="10">
    <source>
        <dbReference type="SAM" id="Phobius"/>
    </source>
</evidence>
<dbReference type="SUPFAM" id="SSF55874">
    <property type="entry name" value="ATPase domain of HSP90 chaperone/DNA topoisomerase II/histidine kinase"/>
    <property type="match status" value="1"/>
</dbReference>
<keyword evidence="6 12" id="KW-0418">Kinase</keyword>
<dbReference type="InterPro" id="IPR050482">
    <property type="entry name" value="Sensor_HK_TwoCompSys"/>
</dbReference>
<evidence type="ECO:0000256" key="2">
    <source>
        <dbReference type="ARBA" id="ARBA00012438"/>
    </source>
</evidence>
<reference evidence="12 13" key="1">
    <citation type="submission" date="2023-07" db="EMBL/GenBank/DDBJ databases">
        <title>Sequencing the genomes of 1000 actinobacteria strains.</title>
        <authorList>
            <person name="Klenk H.-P."/>
        </authorList>
    </citation>
    <scope>NUCLEOTIDE SEQUENCE [LARGE SCALE GENOMIC DNA]</scope>
    <source>
        <strain evidence="12 13">DSM 44709</strain>
    </source>
</reference>
<keyword evidence="13" id="KW-1185">Reference proteome</keyword>
<dbReference type="Pfam" id="PF23539">
    <property type="entry name" value="DUF7134"/>
    <property type="match status" value="1"/>
</dbReference>